<comment type="caution">
    <text evidence="1">The sequence shown here is derived from an EMBL/GenBank/DDBJ whole genome shotgun (WGS) entry which is preliminary data.</text>
</comment>
<proteinExistence type="predicted"/>
<evidence type="ECO:0000313" key="2">
    <source>
        <dbReference type="Proteomes" id="UP000789525"/>
    </source>
</evidence>
<sequence>MTSKTQPQRHDSDDENENEETTELQQPRRRSERRVIRNQDRELNLASRLFRGSSTPKKKTMSISMKNVLLWNPSPDPEAPNHAFYENIIPFLNHLAQLYVIHLVCPVDSSQEREQILCLLRNANLFSSNVIDERRVLFCETQEGKIHIIRHLEANVHVEGGTNGEETVEMVRGFVDKVIWLMQGGSMGNGVWAEGSEIKSNLDRNQWNNVEICRNLWTSSLNFELRNR</sequence>
<dbReference type="Proteomes" id="UP000789525">
    <property type="component" value="Unassembled WGS sequence"/>
</dbReference>
<dbReference type="EMBL" id="CAJVPT010004860">
    <property type="protein sequence ID" value="CAG8513118.1"/>
    <property type="molecule type" value="Genomic_DNA"/>
</dbReference>
<protein>
    <submittedName>
        <fullName evidence="1">4498_t:CDS:1</fullName>
    </submittedName>
</protein>
<keyword evidence="2" id="KW-1185">Reference proteome</keyword>
<name>A0ACA9L6B0_9GLOM</name>
<reference evidence="1" key="1">
    <citation type="submission" date="2021-06" db="EMBL/GenBank/DDBJ databases">
        <authorList>
            <person name="Kallberg Y."/>
            <person name="Tangrot J."/>
            <person name="Rosling A."/>
        </authorList>
    </citation>
    <scope>NUCLEOTIDE SEQUENCE</scope>
    <source>
        <strain evidence="1">CL356</strain>
    </source>
</reference>
<accession>A0ACA9L6B0</accession>
<organism evidence="1 2">
    <name type="scientific">Acaulospora colombiana</name>
    <dbReference type="NCBI Taxonomy" id="27376"/>
    <lineage>
        <taxon>Eukaryota</taxon>
        <taxon>Fungi</taxon>
        <taxon>Fungi incertae sedis</taxon>
        <taxon>Mucoromycota</taxon>
        <taxon>Glomeromycotina</taxon>
        <taxon>Glomeromycetes</taxon>
        <taxon>Diversisporales</taxon>
        <taxon>Acaulosporaceae</taxon>
        <taxon>Acaulospora</taxon>
    </lineage>
</organism>
<evidence type="ECO:0000313" key="1">
    <source>
        <dbReference type="EMBL" id="CAG8513118.1"/>
    </source>
</evidence>
<gene>
    <name evidence="1" type="ORF">ACOLOM_LOCUS3310</name>
</gene>